<dbReference type="SUPFAM" id="SSF50969">
    <property type="entry name" value="YVTN repeat-like/Quinoprotein amine dehydrogenase"/>
    <property type="match status" value="1"/>
</dbReference>
<feature type="region of interest" description="Disordered" evidence="8">
    <location>
        <begin position="199"/>
        <end position="224"/>
    </location>
</feature>
<feature type="region of interest" description="Disordered" evidence="8">
    <location>
        <begin position="44"/>
        <end position="107"/>
    </location>
</feature>
<dbReference type="PROSITE" id="PS50294">
    <property type="entry name" value="WD_REPEATS_REGION"/>
    <property type="match status" value="1"/>
</dbReference>
<gene>
    <name evidence="9" type="ORF">QBC42DRAFT_208533</name>
</gene>
<comment type="subcellular location">
    <subcellularLocation>
        <location evidence="1 6">Nucleus</location>
    </subcellularLocation>
</comment>
<dbReference type="Gene3D" id="2.130.10.10">
    <property type="entry name" value="YVTN repeat-like/Quinoprotein amine dehydrogenase"/>
    <property type="match status" value="2"/>
</dbReference>
<evidence type="ECO:0000256" key="3">
    <source>
        <dbReference type="ARBA" id="ARBA00022694"/>
    </source>
</evidence>
<keyword evidence="5 6" id="KW-0539">Nucleus</keyword>
<keyword evidence="4 6" id="KW-0677">Repeat</keyword>
<dbReference type="InterPro" id="IPR001680">
    <property type="entry name" value="WD40_rpt"/>
</dbReference>
<keyword evidence="2 6" id="KW-0853">WD repeat</keyword>
<dbReference type="GO" id="GO:0043527">
    <property type="term" value="C:tRNA methyltransferase complex"/>
    <property type="evidence" value="ECO:0007669"/>
    <property type="project" value="TreeGrafter"/>
</dbReference>
<dbReference type="InterPro" id="IPR028884">
    <property type="entry name" value="Trm82"/>
</dbReference>
<keyword evidence="10" id="KW-1185">Reference proteome</keyword>
<dbReference type="PANTHER" id="PTHR16288">
    <property type="entry name" value="WD40 REPEAT PROTEIN 4"/>
    <property type="match status" value="1"/>
</dbReference>
<feature type="compositionally biased region" description="Low complexity" evidence="8">
    <location>
        <begin position="83"/>
        <end position="99"/>
    </location>
</feature>
<comment type="pathway">
    <text evidence="6">tRNA modification; N(7)-methylguanine-tRNA biosynthesis.</text>
</comment>
<dbReference type="GO" id="GO:0005634">
    <property type="term" value="C:nucleus"/>
    <property type="evidence" value="ECO:0007669"/>
    <property type="project" value="UniProtKB-SubCell"/>
</dbReference>
<evidence type="ECO:0000313" key="9">
    <source>
        <dbReference type="EMBL" id="KAK4459206.1"/>
    </source>
</evidence>
<protein>
    <recommendedName>
        <fullName evidence="11">Transfer RNA methyltransferase 82</fullName>
    </recommendedName>
</protein>
<evidence type="ECO:0000313" key="10">
    <source>
        <dbReference type="Proteomes" id="UP001321749"/>
    </source>
</evidence>
<feature type="compositionally biased region" description="Low complexity" evidence="8">
    <location>
        <begin position="199"/>
        <end position="212"/>
    </location>
</feature>
<evidence type="ECO:0000256" key="4">
    <source>
        <dbReference type="ARBA" id="ARBA00022737"/>
    </source>
</evidence>
<dbReference type="EMBL" id="MU865043">
    <property type="protein sequence ID" value="KAK4459206.1"/>
    <property type="molecule type" value="Genomic_DNA"/>
</dbReference>
<name>A0AAV9HEF5_9PEZI</name>
<comment type="caution">
    <text evidence="9">The sequence shown here is derived from an EMBL/GenBank/DDBJ whole genome shotgun (WGS) entry which is preliminary data.</text>
</comment>
<accession>A0AAV9HEF5</accession>
<feature type="repeat" description="WD" evidence="7">
    <location>
        <begin position="340"/>
        <end position="373"/>
    </location>
</feature>
<dbReference type="GO" id="GO:0005829">
    <property type="term" value="C:cytosol"/>
    <property type="evidence" value="ECO:0007669"/>
    <property type="project" value="TreeGrafter"/>
</dbReference>
<comment type="function">
    <text evidence="6">Required for the formation of N(7)-methylguanine at position 46 (m7G46) in tRNA. In the complex, it is required to stabilize and induce conformational changes of the catalytic subunit.</text>
</comment>
<dbReference type="PROSITE" id="PS50082">
    <property type="entry name" value="WD_REPEATS_2"/>
    <property type="match status" value="1"/>
</dbReference>
<evidence type="ECO:0008006" key="11">
    <source>
        <dbReference type="Google" id="ProtNLM"/>
    </source>
</evidence>
<dbReference type="InterPro" id="IPR015943">
    <property type="entry name" value="WD40/YVTN_repeat-like_dom_sf"/>
</dbReference>
<reference evidence="9" key="1">
    <citation type="journal article" date="2023" name="Mol. Phylogenet. Evol.">
        <title>Genome-scale phylogeny and comparative genomics of the fungal order Sordariales.</title>
        <authorList>
            <person name="Hensen N."/>
            <person name="Bonometti L."/>
            <person name="Westerberg I."/>
            <person name="Brannstrom I.O."/>
            <person name="Guillou S."/>
            <person name="Cros-Aarteil S."/>
            <person name="Calhoun S."/>
            <person name="Haridas S."/>
            <person name="Kuo A."/>
            <person name="Mondo S."/>
            <person name="Pangilinan J."/>
            <person name="Riley R."/>
            <person name="LaButti K."/>
            <person name="Andreopoulos B."/>
            <person name="Lipzen A."/>
            <person name="Chen C."/>
            <person name="Yan M."/>
            <person name="Daum C."/>
            <person name="Ng V."/>
            <person name="Clum A."/>
            <person name="Steindorff A."/>
            <person name="Ohm R.A."/>
            <person name="Martin F."/>
            <person name="Silar P."/>
            <person name="Natvig D.O."/>
            <person name="Lalanne C."/>
            <person name="Gautier V."/>
            <person name="Ament-Velasquez S.L."/>
            <person name="Kruys A."/>
            <person name="Hutchinson M.I."/>
            <person name="Powell A.J."/>
            <person name="Barry K."/>
            <person name="Miller A.N."/>
            <person name="Grigoriev I.V."/>
            <person name="Debuchy R."/>
            <person name="Gladieux P."/>
            <person name="Hiltunen Thoren M."/>
            <person name="Johannesson H."/>
        </authorList>
    </citation>
    <scope>NUCLEOTIDE SEQUENCE</scope>
    <source>
        <strain evidence="9">PSN324</strain>
    </source>
</reference>
<evidence type="ECO:0000256" key="8">
    <source>
        <dbReference type="SAM" id="MobiDB-lite"/>
    </source>
</evidence>
<dbReference type="GO" id="GO:0106004">
    <property type="term" value="P:tRNA (guanine-N7)-methylation"/>
    <property type="evidence" value="ECO:0007669"/>
    <property type="project" value="UniProtKB-UniRule"/>
</dbReference>
<dbReference type="PANTHER" id="PTHR16288:SF0">
    <property type="entry name" value="TRNA (GUANINE-N(7)-)-METHYLTRANSFERASE NON-CATALYTIC SUBUNIT WDR4"/>
    <property type="match status" value="1"/>
</dbReference>
<dbReference type="AlphaFoldDB" id="A0AAV9HEF5"/>
<evidence type="ECO:0000256" key="6">
    <source>
        <dbReference type="HAMAP-Rule" id="MF_03056"/>
    </source>
</evidence>
<organism evidence="9 10">
    <name type="scientific">Cladorrhinum samala</name>
    <dbReference type="NCBI Taxonomy" id="585594"/>
    <lineage>
        <taxon>Eukaryota</taxon>
        <taxon>Fungi</taxon>
        <taxon>Dikarya</taxon>
        <taxon>Ascomycota</taxon>
        <taxon>Pezizomycotina</taxon>
        <taxon>Sordariomycetes</taxon>
        <taxon>Sordariomycetidae</taxon>
        <taxon>Sordariales</taxon>
        <taxon>Podosporaceae</taxon>
        <taxon>Cladorrhinum</taxon>
    </lineage>
</organism>
<evidence type="ECO:0000256" key="5">
    <source>
        <dbReference type="ARBA" id="ARBA00023242"/>
    </source>
</evidence>
<evidence type="ECO:0000256" key="1">
    <source>
        <dbReference type="ARBA" id="ARBA00004123"/>
    </source>
</evidence>
<dbReference type="SUPFAM" id="SSF50978">
    <property type="entry name" value="WD40 repeat-like"/>
    <property type="match status" value="1"/>
</dbReference>
<dbReference type="SMART" id="SM00320">
    <property type="entry name" value="WD40"/>
    <property type="match status" value="3"/>
</dbReference>
<evidence type="ECO:0000256" key="7">
    <source>
        <dbReference type="PROSITE-ProRule" id="PRU00221"/>
    </source>
</evidence>
<dbReference type="Pfam" id="PF00400">
    <property type="entry name" value="WD40"/>
    <property type="match status" value="2"/>
</dbReference>
<dbReference type="InterPro" id="IPR011044">
    <property type="entry name" value="Quino_amine_DH_bsu"/>
</dbReference>
<keyword evidence="3 6" id="KW-0819">tRNA processing</keyword>
<evidence type="ECO:0000256" key="2">
    <source>
        <dbReference type="ARBA" id="ARBA00022574"/>
    </source>
</evidence>
<proteinExistence type="inferred from homology"/>
<reference evidence="9" key="2">
    <citation type="submission" date="2023-06" db="EMBL/GenBank/DDBJ databases">
        <authorList>
            <consortium name="Lawrence Berkeley National Laboratory"/>
            <person name="Mondo S.J."/>
            <person name="Hensen N."/>
            <person name="Bonometti L."/>
            <person name="Westerberg I."/>
            <person name="Brannstrom I.O."/>
            <person name="Guillou S."/>
            <person name="Cros-Aarteil S."/>
            <person name="Calhoun S."/>
            <person name="Haridas S."/>
            <person name="Kuo A."/>
            <person name="Pangilinan J."/>
            <person name="Riley R."/>
            <person name="Labutti K."/>
            <person name="Andreopoulos B."/>
            <person name="Lipzen A."/>
            <person name="Chen C."/>
            <person name="Yanf M."/>
            <person name="Daum C."/>
            <person name="Ng V."/>
            <person name="Clum A."/>
            <person name="Steindorff A."/>
            <person name="Ohm R."/>
            <person name="Martin F."/>
            <person name="Silar P."/>
            <person name="Natvig D."/>
            <person name="Lalanne C."/>
            <person name="Gautier V."/>
            <person name="Ament-Velasquez S.L."/>
            <person name="Kruys A."/>
            <person name="Hutchinson M.I."/>
            <person name="Powell A.J."/>
            <person name="Barry K."/>
            <person name="Miller A.N."/>
            <person name="Grigoriev I.V."/>
            <person name="Debuchy R."/>
            <person name="Gladieux P."/>
            <person name="Thoren M.H."/>
            <person name="Johannesson H."/>
        </authorList>
    </citation>
    <scope>NUCLEOTIDE SEQUENCE</scope>
    <source>
        <strain evidence="9">PSN324</strain>
    </source>
</reference>
<sequence length="526" mass="56335">MAVPYHLLKACGGMVFAAQGTDIHSFNSNLEYVSTWKYPVKPTETTDISTENPAEVPTGATPDVSAPSTPEGPPAKRRRTETGTDNTPEPTATTTTTTTEVPVKKGRFHRSPVQAANEKPFINCLISSRDGRHLILTTGSDKTIWVLEHDGQGNLKQLSQRPMPKRPCSITLTGDGNTILSADKFGDVYALPLIPTSDPNPNPAAAADSGSSTPKPILSRSATPSAAAAAAAPAAGGFKPQANEFTVHTRRNLRALENQKLSMEQSKQLLKEAKTNESEKPSFEHTLLLGHVSMLTAITVGQSVSPQTGIPREYIITADRDEHIRVSRGVPQAHVIENFCLGHEDFVKALSVLPGSPSLLVSGGGDDDILVWDWLKGTLVSRAEVLKHVKEIAAEAEKVAVSRVFGYQTEGGETKVVIIVERVPALFSYTLNPSTNTLEHSGTVPLPAIPLDVQVLQDNKLLVAVDTSSGDYVSTLVVVSTAAEDGSTVQTTPAPNLPAGEVKYGAEELQKLLYTTETLRKLSDFD</sequence>
<dbReference type="HAMAP" id="MF_03056">
    <property type="entry name" value="TRM82"/>
    <property type="match status" value="1"/>
</dbReference>
<dbReference type="Proteomes" id="UP001321749">
    <property type="component" value="Unassembled WGS sequence"/>
</dbReference>
<comment type="similarity">
    <text evidence="6">Belongs to the WD repeat TRM82 family.</text>
</comment>
<dbReference type="InterPro" id="IPR036322">
    <property type="entry name" value="WD40_repeat_dom_sf"/>
</dbReference>